<dbReference type="PANTHER" id="PTHR24148">
    <property type="entry name" value="ANKYRIN REPEAT DOMAIN-CONTAINING PROTEIN 39 HOMOLOG-RELATED"/>
    <property type="match status" value="1"/>
</dbReference>
<feature type="domain" description="Heterokaryon incompatibility" evidence="1">
    <location>
        <begin position="44"/>
        <end position="131"/>
    </location>
</feature>
<name>A0A8H7AEG5_9EURO</name>
<gene>
    <name evidence="2" type="ORF">GJ744_012396</name>
</gene>
<sequence length="204" mass="23315">MCDFDPDSQIRILRLCPGDAASPLPATFEALTIKPFNSSESFAFEAISYAWERQPPIIDLLVDQKPVRISKIVHQILKNLRYTLRARRLWIDGVCVDQANKIEKQSQVALMTHVYRNAVSVIIWLNVAGLEDAAEGFQTAIAWLDSGFDRDSLLSLNKGVRSNLFEPSFHRKTLISWFRERHPGLKCKSPFHELTRVEWFTVSG</sequence>
<evidence type="ECO:0000259" key="1">
    <source>
        <dbReference type="Pfam" id="PF06985"/>
    </source>
</evidence>
<dbReference type="AlphaFoldDB" id="A0A8H7AEG5"/>
<dbReference type="InterPro" id="IPR052895">
    <property type="entry name" value="HetReg/Transcr_Mod"/>
</dbReference>
<dbReference type="Proteomes" id="UP000606974">
    <property type="component" value="Unassembled WGS sequence"/>
</dbReference>
<dbReference type="EMBL" id="JAACFV010000097">
    <property type="protein sequence ID" value="KAF7505954.1"/>
    <property type="molecule type" value="Genomic_DNA"/>
</dbReference>
<organism evidence="2 3">
    <name type="scientific">Endocarpon pusillum</name>
    <dbReference type="NCBI Taxonomy" id="364733"/>
    <lineage>
        <taxon>Eukaryota</taxon>
        <taxon>Fungi</taxon>
        <taxon>Dikarya</taxon>
        <taxon>Ascomycota</taxon>
        <taxon>Pezizomycotina</taxon>
        <taxon>Eurotiomycetes</taxon>
        <taxon>Chaetothyriomycetidae</taxon>
        <taxon>Verrucariales</taxon>
        <taxon>Verrucariaceae</taxon>
        <taxon>Endocarpon</taxon>
    </lineage>
</organism>
<comment type="caution">
    <text evidence="2">The sequence shown here is derived from an EMBL/GenBank/DDBJ whole genome shotgun (WGS) entry which is preliminary data.</text>
</comment>
<dbReference type="PANTHER" id="PTHR24148:SF64">
    <property type="entry name" value="HETEROKARYON INCOMPATIBILITY DOMAIN-CONTAINING PROTEIN"/>
    <property type="match status" value="1"/>
</dbReference>
<proteinExistence type="predicted"/>
<dbReference type="InterPro" id="IPR010730">
    <property type="entry name" value="HET"/>
</dbReference>
<reference evidence="2" key="1">
    <citation type="submission" date="2020-02" db="EMBL/GenBank/DDBJ databases">
        <authorList>
            <person name="Palmer J.M."/>
        </authorList>
    </citation>
    <scope>NUCLEOTIDE SEQUENCE</scope>
    <source>
        <strain evidence="2">EPUS1.4</strain>
        <tissue evidence="2">Thallus</tissue>
    </source>
</reference>
<keyword evidence="3" id="KW-1185">Reference proteome</keyword>
<protein>
    <recommendedName>
        <fullName evidence="1">Heterokaryon incompatibility domain-containing protein</fullName>
    </recommendedName>
</protein>
<evidence type="ECO:0000313" key="3">
    <source>
        <dbReference type="Proteomes" id="UP000606974"/>
    </source>
</evidence>
<accession>A0A8H7AEG5</accession>
<dbReference type="OrthoDB" id="4850726at2759"/>
<evidence type="ECO:0000313" key="2">
    <source>
        <dbReference type="EMBL" id="KAF7505954.1"/>
    </source>
</evidence>
<dbReference type="Pfam" id="PF06985">
    <property type="entry name" value="HET"/>
    <property type="match status" value="1"/>
</dbReference>